<sequence length="255" mass="27258">MSFPQAALQSSLRRAAAAGRDTERIGPFLATFSPHSNHHTHNYAVPDDGAVPTPSDVDELTAAYRRRDLLPRLEYLTATAPAAEAVLAAGGYSVERRIPLMACAEADAVPPRAIDGIALRVPGTDAEFGQMYAAQNEAFGGAREATSDDIVRLRKLLADGGFAILAADRETGEIVGGGQASVPGDGMTELLGLAVREPYRRRGICVAMTAALTRFALDAGAHTPFLTPFGEREGRIYAKAGYRQHTEMLHLIRES</sequence>
<organism evidence="2 3">
    <name type="scientific">Amycolatopsis minnesotensis</name>
    <dbReference type="NCBI Taxonomy" id="337894"/>
    <lineage>
        <taxon>Bacteria</taxon>
        <taxon>Bacillati</taxon>
        <taxon>Actinomycetota</taxon>
        <taxon>Actinomycetes</taxon>
        <taxon>Pseudonocardiales</taxon>
        <taxon>Pseudonocardiaceae</taxon>
        <taxon>Amycolatopsis</taxon>
    </lineage>
</organism>
<evidence type="ECO:0000313" key="2">
    <source>
        <dbReference type="EMBL" id="GAA1984918.1"/>
    </source>
</evidence>
<dbReference type="RefSeq" id="WP_344429522.1">
    <property type="nucleotide sequence ID" value="NZ_BAAANN010000041.1"/>
</dbReference>
<dbReference type="InterPro" id="IPR000182">
    <property type="entry name" value="GNAT_dom"/>
</dbReference>
<dbReference type="SUPFAM" id="SSF55729">
    <property type="entry name" value="Acyl-CoA N-acyltransferases (Nat)"/>
    <property type="match status" value="1"/>
</dbReference>
<accession>A0ABN2SDR3</accession>
<dbReference type="Gene3D" id="3.40.630.30">
    <property type="match status" value="1"/>
</dbReference>
<proteinExistence type="predicted"/>
<keyword evidence="3" id="KW-1185">Reference proteome</keyword>
<evidence type="ECO:0000313" key="3">
    <source>
        <dbReference type="Proteomes" id="UP001501116"/>
    </source>
</evidence>
<gene>
    <name evidence="2" type="ORF">GCM10009754_73030</name>
</gene>
<reference evidence="2 3" key="1">
    <citation type="journal article" date="2019" name="Int. J. Syst. Evol. Microbiol.">
        <title>The Global Catalogue of Microorganisms (GCM) 10K type strain sequencing project: providing services to taxonomists for standard genome sequencing and annotation.</title>
        <authorList>
            <consortium name="The Broad Institute Genomics Platform"/>
            <consortium name="The Broad Institute Genome Sequencing Center for Infectious Disease"/>
            <person name="Wu L."/>
            <person name="Ma J."/>
        </authorList>
    </citation>
    <scope>NUCLEOTIDE SEQUENCE [LARGE SCALE GENOMIC DNA]</scope>
    <source>
        <strain evidence="2 3">JCM 14545</strain>
    </source>
</reference>
<dbReference type="InterPro" id="IPR016181">
    <property type="entry name" value="Acyl_CoA_acyltransferase"/>
</dbReference>
<name>A0ABN2SDR3_9PSEU</name>
<dbReference type="Proteomes" id="UP001501116">
    <property type="component" value="Unassembled WGS sequence"/>
</dbReference>
<feature type="domain" description="N-acetyltransferase" evidence="1">
    <location>
        <begin position="117"/>
        <end position="255"/>
    </location>
</feature>
<dbReference type="PROSITE" id="PS51186">
    <property type="entry name" value="GNAT"/>
    <property type="match status" value="1"/>
</dbReference>
<dbReference type="EMBL" id="BAAANN010000041">
    <property type="protein sequence ID" value="GAA1984918.1"/>
    <property type="molecule type" value="Genomic_DNA"/>
</dbReference>
<evidence type="ECO:0000259" key="1">
    <source>
        <dbReference type="PROSITE" id="PS51186"/>
    </source>
</evidence>
<dbReference type="CDD" id="cd04301">
    <property type="entry name" value="NAT_SF"/>
    <property type="match status" value="1"/>
</dbReference>
<protein>
    <submittedName>
        <fullName evidence="2">GNAT family N-acetyltransferase</fullName>
    </submittedName>
</protein>
<comment type="caution">
    <text evidence="2">The sequence shown here is derived from an EMBL/GenBank/DDBJ whole genome shotgun (WGS) entry which is preliminary data.</text>
</comment>
<dbReference type="Pfam" id="PF00583">
    <property type="entry name" value="Acetyltransf_1"/>
    <property type="match status" value="1"/>
</dbReference>